<dbReference type="EMBL" id="AJWJ01000065">
    <property type="protein sequence ID" value="KAF2076323.1"/>
    <property type="molecule type" value="Genomic_DNA"/>
</dbReference>
<keyword evidence="1" id="KW-1133">Transmembrane helix</keyword>
<keyword evidence="1" id="KW-0812">Transmembrane</keyword>
<feature type="domain" description="Letm1 RBD" evidence="2">
    <location>
        <begin position="69"/>
        <end position="250"/>
    </location>
</feature>
<reference evidence="3" key="1">
    <citation type="submission" date="2020-01" db="EMBL/GenBank/DDBJ databases">
        <title>Development of genomics and gene disruption for Polysphondylium violaceum indicates a role for the polyketide synthase stlB in stalk morphogenesis.</title>
        <authorList>
            <person name="Narita B."/>
            <person name="Kawabe Y."/>
            <person name="Kin K."/>
            <person name="Saito T."/>
            <person name="Gibbs R."/>
            <person name="Kuspa A."/>
            <person name="Muzny D."/>
            <person name="Queller D."/>
            <person name="Richards S."/>
            <person name="Strassman J."/>
            <person name="Sucgang R."/>
            <person name="Worley K."/>
            <person name="Schaap P."/>
        </authorList>
    </citation>
    <scope>NUCLEOTIDE SEQUENCE</scope>
    <source>
        <strain evidence="3">QSvi11</strain>
    </source>
</reference>
<dbReference type="AlphaFoldDB" id="A0A8J4PWS2"/>
<organism evidence="3 4">
    <name type="scientific">Polysphondylium violaceum</name>
    <dbReference type="NCBI Taxonomy" id="133409"/>
    <lineage>
        <taxon>Eukaryota</taxon>
        <taxon>Amoebozoa</taxon>
        <taxon>Evosea</taxon>
        <taxon>Eumycetozoa</taxon>
        <taxon>Dictyostelia</taxon>
        <taxon>Dictyosteliales</taxon>
        <taxon>Dictyosteliaceae</taxon>
        <taxon>Polysphondylium</taxon>
    </lineage>
</organism>
<evidence type="ECO:0000313" key="4">
    <source>
        <dbReference type="Proteomes" id="UP000695562"/>
    </source>
</evidence>
<protein>
    <recommendedName>
        <fullName evidence="2">Letm1 RBD domain-containing protein</fullName>
    </recommendedName>
</protein>
<comment type="caution">
    <text evidence="3">The sequence shown here is derived from an EMBL/GenBank/DDBJ whole genome shotgun (WGS) entry which is preliminary data.</text>
</comment>
<accession>A0A8J4PWS2</accession>
<name>A0A8J4PWS2_9MYCE</name>
<proteinExistence type="predicted"/>
<dbReference type="OrthoDB" id="21273at2759"/>
<dbReference type="Proteomes" id="UP000695562">
    <property type="component" value="Unassembled WGS sequence"/>
</dbReference>
<gene>
    <name evidence="3" type="ORF">CYY_002379</name>
</gene>
<keyword evidence="1" id="KW-0472">Membrane</keyword>
<evidence type="ECO:0000259" key="2">
    <source>
        <dbReference type="Pfam" id="PF07766"/>
    </source>
</evidence>
<feature type="transmembrane region" description="Helical" evidence="1">
    <location>
        <begin position="85"/>
        <end position="105"/>
    </location>
</feature>
<dbReference type="InterPro" id="IPR033122">
    <property type="entry name" value="LETM1-like_RBD"/>
</dbReference>
<evidence type="ECO:0000313" key="3">
    <source>
        <dbReference type="EMBL" id="KAF2076323.1"/>
    </source>
</evidence>
<dbReference type="Pfam" id="PF07766">
    <property type="entry name" value="LETM1_RBD"/>
    <property type="match status" value="1"/>
</dbReference>
<dbReference type="GO" id="GO:0043022">
    <property type="term" value="F:ribosome binding"/>
    <property type="evidence" value="ECO:0007669"/>
    <property type="project" value="InterPro"/>
</dbReference>
<keyword evidence="4" id="KW-1185">Reference proteome</keyword>
<evidence type="ECO:0000256" key="1">
    <source>
        <dbReference type="SAM" id="Phobius"/>
    </source>
</evidence>
<sequence>MVLAIYRSIQKFTKELNNIVSYGVTGFYSDRQYTKFVLLPRNPPNFLKEKSLIATINDVDDTITDTTRYHDREDYLTYKRDRLKFIPLAIFLTIPFSTFGLPFYFKYLPNILPRSFSTRETKVELYKKQLNRKRENCTKLINCVAGLKQSIVKLVASTGITSIHDIKYTMISNLSECHTIFPTKNNNQLNSLSELLGLSSWIPNTILVDKLFNIPSSQEIDSKLVLLEIKKESLTYEDLQDILFRKSIEFSDQQYTYQQLLDKALKYNQLVMEIKENSGDDNILFIRQYIILQTLILDLHL</sequence>